<sequence>MTEPITPQAKLPKLIVVQAFDRDDEGTLFSAFGPEQQQTEDRAIRTARALATKHAGAIAWCREANPAIGEYGEPMVLFTAGDIPDME</sequence>
<protein>
    <submittedName>
        <fullName evidence="1">Uncharacterized protein</fullName>
    </submittedName>
</protein>
<evidence type="ECO:0000313" key="1">
    <source>
        <dbReference type="EMBL" id="MBD0417481.1"/>
    </source>
</evidence>
<dbReference type="AlphaFoldDB" id="A0A8J6PXY0"/>
<dbReference type="RefSeq" id="WP_188166921.1">
    <property type="nucleotide sequence ID" value="NZ_JACVVX010000015.1"/>
</dbReference>
<proteinExistence type="predicted"/>
<comment type="caution">
    <text evidence="1">The sequence shown here is derived from an EMBL/GenBank/DDBJ whole genome shotgun (WGS) entry which is preliminary data.</text>
</comment>
<name>A0A8J6PXY0_9HYPH</name>
<organism evidence="1 2">
    <name type="scientific">Oryzicola mucosus</name>
    <dbReference type="NCBI Taxonomy" id="2767425"/>
    <lineage>
        <taxon>Bacteria</taxon>
        <taxon>Pseudomonadati</taxon>
        <taxon>Pseudomonadota</taxon>
        <taxon>Alphaproteobacteria</taxon>
        <taxon>Hyphomicrobiales</taxon>
        <taxon>Phyllobacteriaceae</taxon>
        <taxon>Oryzicola</taxon>
    </lineage>
</organism>
<dbReference type="Proteomes" id="UP000643405">
    <property type="component" value="Unassembled WGS sequence"/>
</dbReference>
<reference evidence="1" key="1">
    <citation type="submission" date="2020-09" db="EMBL/GenBank/DDBJ databases">
        <title>Genome seq and assembly of Tianweitania sp.</title>
        <authorList>
            <person name="Chhetri G."/>
        </authorList>
    </citation>
    <scope>NUCLEOTIDE SEQUENCE</scope>
    <source>
        <strain evidence="1">Rool2</strain>
    </source>
</reference>
<gene>
    <name evidence="1" type="ORF">ICI42_22870</name>
</gene>
<keyword evidence="2" id="KW-1185">Reference proteome</keyword>
<evidence type="ECO:0000313" key="2">
    <source>
        <dbReference type="Proteomes" id="UP000643405"/>
    </source>
</evidence>
<accession>A0A8J6PXY0</accession>
<dbReference type="EMBL" id="JACVVX010000015">
    <property type="protein sequence ID" value="MBD0417481.1"/>
    <property type="molecule type" value="Genomic_DNA"/>
</dbReference>